<evidence type="ECO:0000256" key="8">
    <source>
        <dbReference type="ARBA" id="ARBA00046726"/>
    </source>
</evidence>
<dbReference type="SMART" id="SM00199">
    <property type="entry name" value="SCY"/>
    <property type="match status" value="1"/>
</dbReference>
<dbReference type="AlphaFoldDB" id="A0A3Q3MGE7"/>
<dbReference type="InterPro" id="IPR039809">
    <property type="entry name" value="Chemokine_b/g/d"/>
</dbReference>
<dbReference type="FunCoup" id="A0A3Q3MGE7">
    <property type="interactions" value="527"/>
</dbReference>
<keyword evidence="5 9" id="KW-0732">Signal</keyword>
<dbReference type="SUPFAM" id="SSF54117">
    <property type="entry name" value="Interleukin 8-like chemokines"/>
    <property type="match status" value="1"/>
</dbReference>
<comment type="subunit">
    <text evidence="8">Self-associates. Also heterodimer of MIP-1-alpha(4-69) and MIP-1-beta(3-69). Interacts with CCR1.</text>
</comment>
<dbReference type="CDD" id="cd00272">
    <property type="entry name" value="Chemokine_CC"/>
    <property type="match status" value="1"/>
</dbReference>
<keyword evidence="9" id="KW-0145">Chemotaxis</keyword>
<accession>A0A3Q3MGE7</accession>
<dbReference type="Proteomes" id="UP000261640">
    <property type="component" value="Unplaced"/>
</dbReference>
<evidence type="ECO:0000256" key="5">
    <source>
        <dbReference type="ARBA" id="ARBA00022729"/>
    </source>
</evidence>
<dbReference type="InterPro" id="IPR000827">
    <property type="entry name" value="Chemokine_CC_CS"/>
</dbReference>
<dbReference type="Gene3D" id="2.40.50.40">
    <property type="match status" value="1"/>
</dbReference>
<dbReference type="FunFam" id="2.40.50.40:FF:000002">
    <property type="entry name" value="C-C motif chemokine"/>
    <property type="match status" value="1"/>
</dbReference>
<evidence type="ECO:0000256" key="6">
    <source>
        <dbReference type="ARBA" id="ARBA00023157"/>
    </source>
</evidence>
<sequence length="110" mass="12266">KITTMMMMMKNPIMLVACTLLFSSLAVLASNSYGPDKCCFEFIANPLPRKRVVSYRYTDNLCPTEGVIFKMRAGAEICANPSAEWAKNIIKSKEDANAEKVNNSESEKSF</sequence>
<keyword evidence="12" id="KW-1185">Reference proteome</keyword>
<dbReference type="Ensembl" id="ENSMAMT00000022464.2">
    <property type="protein sequence ID" value="ENSMAMP00000021911.2"/>
    <property type="gene ID" value="ENSMAMG00000014707.2"/>
</dbReference>
<protein>
    <recommendedName>
        <fullName evidence="9">C-C motif chemokine</fullName>
    </recommendedName>
</protein>
<evidence type="ECO:0000256" key="1">
    <source>
        <dbReference type="ARBA" id="ARBA00004613"/>
    </source>
</evidence>
<proteinExistence type="inferred from homology"/>
<dbReference type="PANTHER" id="PTHR12015:SF183">
    <property type="entry name" value="C-C MOTIF CHEMOKINE 3"/>
    <property type="match status" value="1"/>
</dbReference>
<evidence type="ECO:0000256" key="2">
    <source>
        <dbReference type="ARBA" id="ARBA00010868"/>
    </source>
</evidence>
<evidence type="ECO:0000256" key="4">
    <source>
        <dbReference type="ARBA" id="ARBA00022525"/>
    </source>
</evidence>
<evidence type="ECO:0000256" key="9">
    <source>
        <dbReference type="RuleBase" id="RU361150"/>
    </source>
</evidence>
<evidence type="ECO:0000256" key="7">
    <source>
        <dbReference type="ARBA" id="ARBA00044740"/>
    </source>
</evidence>
<dbReference type="InterPro" id="IPR001811">
    <property type="entry name" value="Chemokine_IL8-like_dom"/>
</dbReference>
<keyword evidence="6" id="KW-1015">Disulfide bond</keyword>
<dbReference type="PANTHER" id="PTHR12015">
    <property type="entry name" value="SMALL INDUCIBLE CYTOKINE A"/>
    <property type="match status" value="1"/>
</dbReference>
<keyword evidence="4 9" id="KW-0964">Secreted</keyword>
<organism evidence="11 12">
    <name type="scientific">Mastacembelus armatus</name>
    <name type="common">zig-zag eel</name>
    <dbReference type="NCBI Taxonomy" id="205130"/>
    <lineage>
        <taxon>Eukaryota</taxon>
        <taxon>Metazoa</taxon>
        <taxon>Chordata</taxon>
        <taxon>Craniata</taxon>
        <taxon>Vertebrata</taxon>
        <taxon>Euteleostomi</taxon>
        <taxon>Actinopterygii</taxon>
        <taxon>Neopterygii</taxon>
        <taxon>Teleostei</taxon>
        <taxon>Neoteleostei</taxon>
        <taxon>Acanthomorphata</taxon>
        <taxon>Anabantaria</taxon>
        <taxon>Synbranchiformes</taxon>
        <taxon>Mastacembelidae</taxon>
        <taxon>Mastacembelus</taxon>
    </lineage>
</organism>
<feature type="signal peptide" evidence="9">
    <location>
        <begin position="1"/>
        <end position="29"/>
    </location>
</feature>
<dbReference type="InParanoid" id="A0A3Q3MGE7"/>
<keyword evidence="3 9" id="KW-0202">Cytokine</keyword>
<evidence type="ECO:0000256" key="3">
    <source>
        <dbReference type="ARBA" id="ARBA00022514"/>
    </source>
</evidence>
<dbReference type="GO" id="GO:0005615">
    <property type="term" value="C:extracellular space"/>
    <property type="evidence" value="ECO:0007669"/>
    <property type="project" value="UniProtKB-KW"/>
</dbReference>
<evidence type="ECO:0000313" key="12">
    <source>
        <dbReference type="Proteomes" id="UP000261640"/>
    </source>
</evidence>
<dbReference type="InterPro" id="IPR036048">
    <property type="entry name" value="Interleukin_8-like_sf"/>
</dbReference>
<dbReference type="GeneTree" id="ENSGT00940000174695"/>
<evidence type="ECO:0000313" key="11">
    <source>
        <dbReference type="Ensembl" id="ENSMAMP00000021911.2"/>
    </source>
</evidence>
<evidence type="ECO:0000259" key="10">
    <source>
        <dbReference type="SMART" id="SM00199"/>
    </source>
</evidence>
<comment type="subcellular location">
    <subcellularLocation>
        <location evidence="1 9">Secreted</location>
    </subcellularLocation>
</comment>
<reference evidence="11" key="2">
    <citation type="submission" date="2025-09" db="UniProtKB">
        <authorList>
            <consortium name="Ensembl"/>
        </authorList>
    </citation>
    <scope>IDENTIFICATION</scope>
</reference>
<feature type="domain" description="Chemokine interleukin-8-like" evidence="10">
    <location>
        <begin position="35"/>
        <end position="93"/>
    </location>
</feature>
<feature type="chain" id="PRO_5030001991" description="C-C motif chemokine" evidence="9">
    <location>
        <begin position="30"/>
        <end position="110"/>
    </location>
</feature>
<dbReference type="GO" id="GO:0006955">
    <property type="term" value="P:immune response"/>
    <property type="evidence" value="ECO:0007669"/>
    <property type="project" value="InterPro"/>
</dbReference>
<reference evidence="11" key="1">
    <citation type="submission" date="2025-08" db="UniProtKB">
        <authorList>
            <consortium name="Ensembl"/>
        </authorList>
    </citation>
    <scope>IDENTIFICATION</scope>
</reference>
<dbReference type="Pfam" id="PF00048">
    <property type="entry name" value="IL8"/>
    <property type="match status" value="1"/>
</dbReference>
<comment type="similarity">
    <text evidence="2 9">Belongs to the intercrine beta (chemokine CC) family.</text>
</comment>
<comment type="function">
    <text evidence="7">Monokine with inflammatory and chemokinetic properties. Binds to CCR1, CCR4 and CCR5. One of the major HIV-suppressive factors produced by CD8+ T-cells. Recombinant MIP-1-alpha induces a dose-dependent inhibition of different strains of HIV-1, HIV-2, and simian immunodeficiency virus (SIV).</text>
</comment>
<dbReference type="PROSITE" id="PS00472">
    <property type="entry name" value="SMALL_CYTOKINES_CC"/>
    <property type="match status" value="1"/>
</dbReference>
<dbReference type="GO" id="GO:0008009">
    <property type="term" value="F:chemokine activity"/>
    <property type="evidence" value="ECO:0007669"/>
    <property type="project" value="InterPro"/>
</dbReference>
<name>A0A3Q3MGE7_9TELE</name>